<feature type="domain" description="YlxR" evidence="1">
    <location>
        <begin position="9"/>
        <end position="82"/>
    </location>
</feature>
<dbReference type="NCBIfam" id="NF047356">
    <property type="entry name" value="RNA_bind_RnpM"/>
    <property type="match status" value="1"/>
</dbReference>
<dbReference type="SUPFAM" id="SSF64376">
    <property type="entry name" value="YlxR-like"/>
    <property type="match status" value="1"/>
</dbReference>
<dbReference type="Proteomes" id="UP000776629">
    <property type="component" value="Unassembled WGS sequence"/>
</dbReference>
<evidence type="ECO:0000313" key="3">
    <source>
        <dbReference type="Proteomes" id="UP000776629"/>
    </source>
</evidence>
<accession>A0ABS2ELX6</accession>
<dbReference type="RefSeq" id="WP_180869955.1">
    <property type="nucleotide sequence ID" value="NZ_JACJJQ010000003.1"/>
</dbReference>
<gene>
    <name evidence="2" type="ORF">H5993_01155</name>
</gene>
<evidence type="ECO:0000313" key="2">
    <source>
        <dbReference type="EMBL" id="MBM6753376.1"/>
    </source>
</evidence>
<organism evidence="2 3">
    <name type="scientific">Limosilactobacillus alvi</name>
    <dbReference type="NCBI Taxonomy" id="990412"/>
    <lineage>
        <taxon>Bacteria</taxon>
        <taxon>Bacillati</taxon>
        <taxon>Bacillota</taxon>
        <taxon>Bacilli</taxon>
        <taxon>Lactobacillales</taxon>
        <taxon>Lactobacillaceae</taxon>
        <taxon>Limosilactobacillus</taxon>
    </lineage>
</organism>
<name>A0ABS2ELX6_9LACO</name>
<proteinExistence type="predicted"/>
<evidence type="ECO:0000259" key="1">
    <source>
        <dbReference type="Pfam" id="PF04296"/>
    </source>
</evidence>
<sequence length="98" mass="11030">MKKKKIPMRKDIVTGEMMPKRQLIRVVKNKEGEVSLDPTGKKPGRGAYVGIDVAIAKKAKQNKTFDKVFGVTIDPSLYDELIQFADHQAARQKLFGNE</sequence>
<dbReference type="CDD" id="cd00279">
    <property type="entry name" value="YlxR"/>
    <property type="match status" value="1"/>
</dbReference>
<dbReference type="Pfam" id="PF04296">
    <property type="entry name" value="YlxR"/>
    <property type="match status" value="1"/>
</dbReference>
<dbReference type="InterPro" id="IPR007393">
    <property type="entry name" value="YlxR_dom"/>
</dbReference>
<dbReference type="EMBL" id="JACJJQ010000003">
    <property type="protein sequence ID" value="MBM6753376.1"/>
    <property type="molecule type" value="Genomic_DNA"/>
</dbReference>
<protein>
    <submittedName>
        <fullName evidence="2">YlxR family protein</fullName>
    </submittedName>
</protein>
<dbReference type="Gene3D" id="3.30.1230.10">
    <property type="entry name" value="YlxR-like"/>
    <property type="match status" value="1"/>
</dbReference>
<dbReference type="InterPro" id="IPR037465">
    <property type="entry name" value="YlxR"/>
</dbReference>
<dbReference type="PANTHER" id="PTHR34215">
    <property type="entry name" value="BLL0784 PROTEIN"/>
    <property type="match status" value="1"/>
</dbReference>
<dbReference type="InterPro" id="IPR035931">
    <property type="entry name" value="YlxR-like_sf"/>
</dbReference>
<dbReference type="PANTHER" id="PTHR34215:SF1">
    <property type="entry name" value="YLXR DOMAIN-CONTAINING PROTEIN"/>
    <property type="match status" value="1"/>
</dbReference>
<keyword evidence="3" id="KW-1185">Reference proteome</keyword>
<reference evidence="2 3" key="1">
    <citation type="journal article" date="2021" name="Sci. Rep.">
        <title>The distribution of antibiotic resistance genes in chicken gut microbiota commensals.</title>
        <authorList>
            <person name="Juricova H."/>
            <person name="Matiasovicova J."/>
            <person name="Kubasova T."/>
            <person name="Cejkova D."/>
            <person name="Rychlik I."/>
        </authorList>
    </citation>
    <scope>NUCLEOTIDE SEQUENCE [LARGE SCALE GENOMIC DNA]</scope>
    <source>
        <strain evidence="2 3">An810</strain>
    </source>
</reference>
<comment type="caution">
    <text evidence="2">The sequence shown here is derived from an EMBL/GenBank/DDBJ whole genome shotgun (WGS) entry which is preliminary data.</text>
</comment>